<reference evidence="3 4" key="1">
    <citation type="submission" date="2019-02" db="EMBL/GenBank/DDBJ databases">
        <title>Genome sequencing of the rare red list fungi Antrodiella citrinella (Flaviporus citrinellus).</title>
        <authorList>
            <person name="Buettner E."/>
            <person name="Kellner H."/>
        </authorList>
    </citation>
    <scope>NUCLEOTIDE SEQUENCE [LARGE SCALE GENOMIC DNA]</scope>
    <source>
        <strain evidence="3 4">DSM 108506</strain>
    </source>
</reference>
<dbReference type="AlphaFoldDB" id="A0A4S4MRA7"/>
<feature type="transmembrane region" description="Helical" evidence="1">
    <location>
        <begin position="12"/>
        <end position="29"/>
    </location>
</feature>
<dbReference type="EMBL" id="SGPM01000189">
    <property type="protein sequence ID" value="THH28285.1"/>
    <property type="molecule type" value="Genomic_DNA"/>
</dbReference>
<sequence length="307" mass="32313">MGKSLDQRGDIAAAQLAVYVPFLAIAAVLTLRHGFSRQAGWVLLVIVSLIRIVGSATHIASELAKQTTEGLVITYVVLDAAGLSPLLIATLGFLGTVAQGSFDHRPLVPRALRLLGLVGTAAIALIAAGGATVATASSPSDLTQGATLRHAGAILYAVLYAFIFAVHIYFYIGFEIILPHRRTLLVGISAALPFLLVRVVFSVLSAYAPAAAIGFPATKHTALTKFSSETGSWQIFLVMSVLMEIIVMIIYITVGLTVRLKDDPVGEKVAYSPDVEMSHSGGGGGGGGGFGLGLFRGRRRLFGRSRR</sequence>
<feature type="transmembrane region" description="Helical" evidence="1">
    <location>
        <begin position="233"/>
        <end position="258"/>
    </location>
</feature>
<name>A0A4S4MRA7_9APHY</name>
<feature type="domain" description="DUF7702" evidence="2">
    <location>
        <begin position="5"/>
        <end position="259"/>
    </location>
</feature>
<feature type="transmembrane region" description="Helical" evidence="1">
    <location>
        <begin position="184"/>
        <end position="213"/>
    </location>
</feature>
<dbReference type="Pfam" id="PF24800">
    <property type="entry name" value="DUF7702"/>
    <property type="match status" value="1"/>
</dbReference>
<dbReference type="Proteomes" id="UP000308730">
    <property type="component" value="Unassembled WGS sequence"/>
</dbReference>
<gene>
    <name evidence="3" type="ORF">EUX98_g5908</name>
</gene>
<proteinExistence type="predicted"/>
<dbReference type="PANTHER" id="PTHR42109:SF2">
    <property type="entry name" value="INTEGRAL MEMBRANE PROTEIN"/>
    <property type="match status" value="1"/>
</dbReference>
<dbReference type="InterPro" id="IPR056119">
    <property type="entry name" value="DUF7702"/>
</dbReference>
<evidence type="ECO:0000313" key="4">
    <source>
        <dbReference type="Proteomes" id="UP000308730"/>
    </source>
</evidence>
<evidence type="ECO:0000259" key="2">
    <source>
        <dbReference type="Pfam" id="PF24800"/>
    </source>
</evidence>
<keyword evidence="4" id="KW-1185">Reference proteome</keyword>
<keyword evidence="1" id="KW-1133">Transmembrane helix</keyword>
<feature type="transmembrane region" description="Helical" evidence="1">
    <location>
        <begin position="114"/>
        <end position="133"/>
    </location>
</feature>
<evidence type="ECO:0000313" key="3">
    <source>
        <dbReference type="EMBL" id="THH28285.1"/>
    </source>
</evidence>
<keyword evidence="1" id="KW-0472">Membrane</keyword>
<comment type="caution">
    <text evidence="3">The sequence shown here is derived from an EMBL/GenBank/DDBJ whole genome shotgun (WGS) entry which is preliminary data.</text>
</comment>
<feature type="transmembrane region" description="Helical" evidence="1">
    <location>
        <begin position="72"/>
        <end position="94"/>
    </location>
</feature>
<protein>
    <recommendedName>
        <fullName evidence="2">DUF7702 domain-containing protein</fullName>
    </recommendedName>
</protein>
<evidence type="ECO:0000256" key="1">
    <source>
        <dbReference type="SAM" id="Phobius"/>
    </source>
</evidence>
<dbReference type="OrthoDB" id="2560628at2759"/>
<keyword evidence="1" id="KW-0812">Transmembrane</keyword>
<feature type="transmembrane region" description="Helical" evidence="1">
    <location>
        <begin position="41"/>
        <end position="60"/>
    </location>
</feature>
<accession>A0A4S4MRA7</accession>
<organism evidence="3 4">
    <name type="scientific">Antrodiella citrinella</name>
    <dbReference type="NCBI Taxonomy" id="2447956"/>
    <lineage>
        <taxon>Eukaryota</taxon>
        <taxon>Fungi</taxon>
        <taxon>Dikarya</taxon>
        <taxon>Basidiomycota</taxon>
        <taxon>Agaricomycotina</taxon>
        <taxon>Agaricomycetes</taxon>
        <taxon>Polyporales</taxon>
        <taxon>Steccherinaceae</taxon>
        <taxon>Antrodiella</taxon>
    </lineage>
</organism>
<feature type="transmembrane region" description="Helical" evidence="1">
    <location>
        <begin position="153"/>
        <end position="172"/>
    </location>
</feature>
<dbReference type="PANTHER" id="PTHR42109">
    <property type="entry name" value="UNPLACED GENOMIC SCAFFOLD UM_SCAF_CONTIG_1.265, WHOLE GENOME SHOTGUN SEQUENCE"/>
    <property type="match status" value="1"/>
</dbReference>